<organism evidence="1">
    <name type="scientific">marine sediment metagenome</name>
    <dbReference type="NCBI Taxonomy" id="412755"/>
    <lineage>
        <taxon>unclassified sequences</taxon>
        <taxon>metagenomes</taxon>
        <taxon>ecological metagenomes</taxon>
    </lineage>
</organism>
<accession>A0A0F9DGC8</accession>
<dbReference type="InterPro" id="IPR011101">
    <property type="entry name" value="DUF5131"/>
</dbReference>
<sequence length="221" mass="25127">MPFKKASGNMYSFIDYVWSPIRGRCSHSCEYCFMKIWGEQAPLHLDEKDLKTNLGEGNFIFVCHTCDMFAKDVPAGWIESVLEKLGAHENKYLLQSKNPSRMINYEMDFPNDILLGTTIETNRDIVDSKAPSVIKRANALHILSDLGYSTMVTIEPIFDFDLEELLDLVVYATPEWVNIGADSKGHKLPEPSPAKVSELIEALRKYTQIKLKGNIKRIYSS</sequence>
<evidence type="ECO:0000313" key="1">
    <source>
        <dbReference type="EMBL" id="KKL16806.1"/>
    </source>
</evidence>
<dbReference type="AlphaFoldDB" id="A0A0F9DGC8"/>
<name>A0A0F9DGC8_9ZZZZ</name>
<reference evidence="1" key="1">
    <citation type="journal article" date="2015" name="Nature">
        <title>Complex archaea that bridge the gap between prokaryotes and eukaryotes.</title>
        <authorList>
            <person name="Spang A."/>
            <person name="Saw J.H."/>
            <person name="Jorgensen S.L."/>
            <person name="Zaremba-Niedzwiedzka K."/>
            <person name="Martijn J."/>
            <person name="Lind A.E."/>
            <person name="van Eijk R."/>
            <person name="Schleper C."/>
            <person name="Guy L."/>
            <person name="Ettema T.J."/>
        </authorList>
    </citation>
    <scope>NUCLEOTIDE SEQUENCE</scope>
</reference>
<dbReference type="EMBL" id="LAZR01039520">
    <property type="protein sequence ID" value="KKL16806.1"/>
    <property type="molecule type" value="Genomic_DNA"/>
</dbReference>
<proteinExistence type="predicted"/>
<gene>
    <name evidence="1" type="ORF">LCGC14_2491870</name>
</gene>
<evidence type="ECO:0008006" key="2">
    <source>
        <dbReference type="Google" id="ProtNLM"/>
    </source>
</evidence>
<comment type="caution">
    <text evidence="1">The sequence shown here is derived from an EMBL/GenBank/DDBJ whole genome shotgun (WGS) entry which is preliminary data.</text>
</comment>
<protein>
    <recommendedName>
        <fullName evidence="2">DUF5131 family protein</fullName>
    </recommendedName>
</protein>
<dbReference type="Pfam" id="PF07505">
    <property type="entry name" value="DUF5131"/>
    <property type="match status" value="1"/>
</dbReference>